<evidence type="ECO:0000256" key="6">
    <source>
        <dbReference type="ARBA" id="ARBA00023033"/>
    </source>
</evidence>
<evidence type="ECO:0000256" key="2">
    <source>
        <dbReference type="ARBA" id="ARBA00022617"/>
    </source>
</evidence>
<dbReference type="PANTHER" id="PTHR24291">
    <property type="entry name" value="CYTOCHROME P450 FAMILY 4"/>
    <property type="match status" value="1"/>
</dbReference>
<dbReference type="InterPro" id="IPR002401">
    <property type="entry name" value="Cyt_P450_E_grp-I"/>
</dbReference>
<evidence type="ECO:0000256" key="3">
    <source>
        <dbReference type="ARBA" id="ARBA00022723"/>
    </source>
</evidence>
<dbReference type="PRINTS" id="PR00463">
    <property type="entry name" value="EP450I"/>
</dbReference>
<dbReference type="SUPFAM" id="SSF48264">
    <property type="entry name" value="Cytochrome P450"/>
    <property type="match status" value="1"/>
</dbReference>
<keyword evidence="4 7" id="KW-0560">Oxidoreductase</keyword>
<dbReference type="Proteomes" id="UP001476247">
    <property type="component" value="Unassembled WGS sequence"/>
</dbReference>
<dbReference type="InterPro" id="IPR017972">
    <property type="entry name" value="Cyt_P450_CS"/>
</dbReference>
<organism evidence="9 10">
    <name type="scientific">Helicostylum pulchrum</name>
    <dbReference type="NCBI Taxonomy" id="562976"/>
    <lineage>
        <taxon>Eukaryota</taxon>
        <taxon>Fungi</taxon>
        <taxon>Fungi incertae sedis</taxon>
        <taxon>Mucoromycota</taxon>
        <taxon>Mucoromycotina</taxon>
        <taxon>Mucoromycetes</taxon>
        <taxon>Mucorales</taxon>
        <taxon>Mucorineae</taxon>
        <taxon>Mucoraceae</taxon>
        <taxon>Helicostylum</taxon>
    </lineage>
</organism>
<sequence>MNMSLTENTFLQVPLQNAIQLYNQEVVPRLTKKNKVIAISAAIALSLIYFIQDRIMKPPRKLRHIPYLGYFDTLKSMWRNESIWDRSHRVHLPEIEAEGSKGLFIELSRIGWVLNVCNPEDAKRVLLKHDLFPKVALSEEQEGTLNSKFAMSANIVMLNGTHWKLQRKAANPAFHRSMPIKLFGKLAQQLFKTMDSDNQVYNVSDLMERWTLDAIGKAGFGFDFNAIQDKDNEWVHRYSRISVAMRDPLFFMFPTFDTKLRWLFPERQNIHKEMDIFSNMLDKVIEHKKQMIESGIKNTVLEDNERDLLDLMIESEKESDGEVMSAEELKNNLCVFFLAGHDTTANALSFAIHYLAENQDIQQKAREEAISILGDEPCDILPTVEDTRNMTYINQIMKETLRINGPASKVVSRIATEDTTLSGTFIPKGTLLTVNIFDIQHSNTYWKDASKFNPDRFSENGEAARGSGDGNAWLPFGNGARQCIGMNFSLNEQRVLLSMLLRKFTWTTPENSKHKNGLISGGVGVIGPIDLDIAFRKRY</sequence>
<dbReference type="Gene3D" id="1.10.630.10">
    <property type="entry name" value="Cytochrome P450"/>
    <property type="match status" value="1"/>
</dbReference>
<evidence type="ECO:0000256" key="1">
    <source>
        <dbReference type="ARBA" id="ARBA00010617"/>
    </source>
</evidence>
<dbReference type="PRINTS" id="PR00385">
    <property type="entry name" value="P450"/>
</dbReference>
<evidence type="ECO:0000256" key="8">
    <source>
        <dbReference type="SAM" id="Phobius"/>
    </source>
</evidence>
<keyword evidence="2 7" id="KW-0349">Heme</keyword>
<evidence type="ECO:0000313" key="10">
    <source>
        <dbReference type="Proteomes" id="UP001476247"/>
    </source>
</evidence>
<dbReference type="Pfam" id="PF00067">
    <property type="entry name" value="p450"/>
    <property type="match status" value="1"/>
</dbReference>
<name>A0ABP9XPS1_9FUNG</name>
<evidence type="ECO:0000256" key="4">
    <source>
        <dbReference type="ARBA" id="ARBA00023002"/>
    </source>
</evidence>
<feature type="transmembrane region" description="Helical" evidence="8">
    <location>
        <begin position="36"/>
        <end position="52"/>
    </location>
</feature>
<comment type="similarity">
    <text evidence="1 7">Belongs to the cytochrome P450 family.</text>
</comment>
<evidence type="ECO:0008006" key="11">
    <source>
        <dbReference type="Google" id="ProtNLM"/>
    </source>
</evidence>
<evidence type="ECO:0000256" key="7">
    <source>
        <dbReference type="RuleBase" id="RU000461"/>
    </source>
</evidence>
<dbReference type="InterPro" id="IPR050196">
    <property type="entry name" value="Cytochrome_P450_Monoox"/>
</dbReference>
<dbReference type="PANTHER" id="PTHR24291:SF50">
    <property type="entry name" value="BIFUNCTIONAL ALBAFLAVENONE MONOOXYGENASE_TERPENE SYNTHASE"/>
    <property type="match status" value="1"/>
</dbReference>
<proteinExistence type="inferred from homology"/>
<gene>
    <name evidence="9" type="ORF">HPULCUR_001815</name>
</gene>
<comment type="caution">
    <text evidence="9">The sequence shown here is derived from an EMBL/GenBank/DDBJ whole genome shotgun (WGS) entry which is preliminary data.</text>
</comment>
<evidence type="ECO:0000256" key="5">
    <source>
        <dbReference type="ARBA" id="ARBA00023004"/>
    </source>
</evidence>
<keyword evidence="10" id="KW-1185">Reference proteome</keyword>
<dbReference type="InterPro" id="IPR036396">
    <property type="entry name" value="Cyt_P450_sf"/>
</dbReference>
<keyword evidence="5 7" id="KW-0408">Iron</keyword>
<keyword evidence="8" id="KW-0472">Membrane</keyword>
<dbReference type="PROSITE" id="PS00086">
    <property type="entry name" value="CYTOCHROME_P450"/>
    <property type="match status" value="1"/>
</dbReference>
<reference evidence="9 10" key="1">
    <citation type="submission" date="2024-04" db="EMBL/GenBank/DDBJ databases">
        <title>genome sequences of Mucor flavus KT1a and Helicostylum pulchrum KT1b strains isolation_sourced from the surface of a dry-aged beef.</title>
        <authorList>
            <person name="Toyotome T."/>
            <person name="Hosono M."/>
            <person name="Torimaru M."/>
            <person name="Fukuda K."/>
            <person name="Mikami N."/>
        </authorList>
    </citation>
    <scope>NUCLEOTIDE SEQUENCE [LARGE SCALE GENOMIC DNA]</scope>
    <source>
        <strain evidence="9 10">KT1b</strain>
    </source>
</reference>
<keyword evidence="8" id="KW-1133">Transmembrane helix</keyword>
<accession>A0ABP9XPS1</accession>
<dbReference type="EMBL" id="BAABUJ010000006">
    <property type="protein sequence ID" value="GAA5796443.1"/>
    <property type="molecule type" value="Genomic_DNA"/>
</dbReference>
<protein>
    <recommendedName>
        <fullName evidence="11">Cytochrome P450</fullName>
    </recommendedName>
</protein>
<keyword evidence="8" id="KW-0812">Transmembrane</keyword>
<evidence type="ECO:0000313" key="9">
    <source>
        <dbReference type="EMBL" id="GAA5796443.1"/>
    </source>
</evidence>
<keyword evidence="3 7" id="KW-0479">Metal-binding</keyword>
<dbReference type="InterPro" id="IPR001128">
    <property type="entry name" value="Cyt_P450"/>
</dbReference>
<keyword evidence="6 7" id="KW-0503">Monooxygenase</keyword>